<evidence type="ECO:0000259" key="8">
    <source>
        <dbReference type="Pfam" id="PF13490"/>
    </source>
</evidence>
<keyword evidence="10" id="KW-1185">Reference proteome</keyword>
<gene>
    <name evidence="9" type="ORF">B0I32_118235</name>
</gene>
<dbReference type="GO" id="GO:0003677">
    <property type="term" value="F:DNA binding"/>
    <property type="evidence" value="ECO:0007669"/>
    <property type="project" value="UniProtKB-KW"/>
</dbReference>
<dbReference type="OrthoDB" id="4990598at2"/>
<evidence type="ECO:0000256" key="2">
    <source>
        <dbReference type="ARBA" id="ARBA00023015"/>
    </source>
</evidence>
<evidence type="ECO:0000256" key="4">
    <source>
        <dbReference type="ARBA" id="ARBA00023125"/>
    </source>
</evidence>
<dbReference type="InterPro" id="IPR014284">
    <property type="entry name" value="RNA_pol_sigma-70_dom"/>
</dbReference>
<dbReference type="NCBIfam" id="TIGR02937">
    <property type="entry name" value="sigma70-ECF"/>
    <property type="match status" value="1"/>
</dbReference>
<evidence type="ECO:0000259" key="7">
    <source>
        <dbReference type="Pfam" id="PF04542"/>
    </source>
</evidence>
<feature type="compositionally biased region" description="Pro residues" evidence="6">
    <location>
        <begin position="339"/>
        <end position="352"/>
    </location>
</feature>
<dbReference type="AlphaFoldDB" id="A0A2T0MPY3"/>
<dbReference type="InterPro" id="IPR036388">
    <property type="entry name" value="WH-like_DNA-bd_sf"/>
</dbReference>
<reference evidence="9 10" key="1">
    <citation type="submission" date="2018-03" db="EMBL/GenBank/DDBJ databases">
        <title>Genomic Encyclopedia of Type Strains, Phase III (KMG-III): the genomes of soil and plant-associated and newly described type strains.</title>
        <authorList>
            <person name="Whitman W."/>
        </authorList>
    </citation>
    <scope>NUCLEOTIDE SEQUENCE [LARGE SCALE GENOMIC DNA]</scope>
    <source>
        <strain evidence="9 10">CGMCC 4.7104</strain>
    </source>
</reference>
<dbReference type="Gene3D" id="1.10.10.1320">
    <property type="entry name" value="Anti-sigma factor, zinc-finger domain"/>
    <property type="match status" value="1"/>
</dbReference>
<feature type="domain" description="RNA polymerase sigma-70 region 2" evidence="7">
    <location>
        <begin position="27"/>
        <end position="94"/>
    </location>
</feature>
<evidence type="ECO:0000313" key="10">
    <source>
        <dbReference type="Proteomes" id="UP000238312"/>
    </source>
</evidence>
<evidence type="ECO:0000256" key="3">
    <source>
        <dbReference type="ARBA" id="ARBA00023082"/>
    </source>
</evidence>
<proteinExistence type="inferred from homology"/>
<evidence type="ECO:0000256" key="6">
    <source>
        <dbReference type="SAM" id="MobiDB-lite"/>
    </source>
</evidence>
<keyword evidence="2" id="KW-0805">Transcription regulation</keyword>
<dbReference type="InterPro" id="IPR007627">
    <property type="entry name" value="RNA_pol_sigma70_r2"/>
</dbReference>
<protein>
    <submittedName>
        <fullName evidence="9">RNA polymerase sigma factor (Sigma-70 family)</fullName>
    </submittedName>
</protein>
<accession>A0A2T0MPY3</accession>
<feature type="region of interest" description="Disordered" evidence="6">
    <location>
        <begin position="315"/>
        <end position="360"/>
    </location>
</feature>
<evidence type="ECO:0000313" key="9">
    <source>
        <dbReference type="EMBL" id="PRX60091.1"/>
    </source>
</evidence>
<dbReference type="Gene3D" id="1.10.1740.10">
    <property type="match status" value="1"/>
</dbReference>
<dbReference type="GO" id="GO:0016987">
    <property type="term" value="F:sigma factor activity"/>
    <property type="evidence" value="ECO:0007669"/>
    <property type="project" value="UniProtKB-KW"/>
</dbReference>
<dbReference type="SUPFAM" id="SSF88946">
    <property type="entry name" value="Sigma2 domain of RNA polymerase sigma factors"/>
    <property type="match status" value="1"/>
</dbReference>
<dbReference type="InterPro" id="IPR041916">
    <property type="entry name" value="Anti_sigma_zinc_sf"/>
</dbReference>
<dbReference type="InterPro" id="IPR027383">
    <property type="entry name" value="Znf_put"/>
</dbReference>
<dbReference type="EMBL" id="PVNG01000018">
    <property type="protein sequence ID" value="PRX60091.1"/>
    <property type="molecule type" value="Genomic_DNA"/>
</dbReference>
<dbReference type="PANTHER" id="PTHR43133:SF8">
    <property type="entry name" value="RNA POLYMERASE SIGMA FACTOR HI_1459-RELATED"/>
    <property type="match status" value="1"/>
</dbReference>
<feature type="domain" description="Putative zinc-finger" evidence="8">
    <location>
        <begin position="190"/>
        <end position="224"/>
    </location>
</feature>
<comment type="similarity">
    <text evidence="1">Belongs to the sigma-70 factor family. ECF subfamily.</text>
</comment>
<evidence type="ECO:0000256" key="5">
    <source>
        <dbReference type="ARBA" id="ARBA00023163"/>
    </source>
</evidence>
<dbReference type="GO" id="GO:0006352">
    <property type="term" value="P:DNA-templated transcription initiation"/>
    <property type="evidence" value="ECO:0007669"/>
    <property type="project" value="InterPro"/>
</dbReference>
<feature type="region of interest" description="Disordered" evidence="6">
    <location>
        <begin position="532"/>
        <end position="562"/>
    </location>
</feature>
<organism evidence="9 10">
    <name type="scientific">Nonomuraea fuscirosea</name>
    <dbReference type="NCBI Taxonomy" id="1291556"/>
    <lineage>
        <taxon>Bacteria</taxon>
        <taxon>Bacillati</taxon>
        <taxon>Actinomycetota</taxon>
        <taxon>Actinomycetes</taxon>
        <taxon>Streptosporangiales</taxon>
        <taxon>Streptosporangiaceae</taxon>
        <taxon>Nonomuraea</taxon>
    </lineage>
</organism>
<keyword evidence="3" id="KW-0731">Sigma factor</keyword>
<dbReference type="InterPro" id="IPR039425">
    <property type="entry name" value="RNA_pol_sigma-70-like"/>
</dbReference>
<dbReference type="SUPFAM" id="SSF88659">
    <property type="entry name" value="Sigma3 and sigma4 domains of RNA polymerase sigma factors"/>
    <property type="match status" value="1"/>
</dbReference>
<keyword evidence="4" id="KW-0238">DNA-binding</keyword>
<dbReference type="InterPro" id="IPR013325">
    <property type="entry name" value="RNA_pol_sigma_r2"/>
</dbReference>
<comment type="caution">
    <text evidence="9">The sequence shown here is derived from an EMBL/GenBank/DDBJ whole genome shotgun (WGS) entry which is preliminary data.</text>
</comment>
<dbReference type="Gene3D" id="1.10.10.10">
    <property type="entry name" value="Winged helix-like DNA-binding domain superfamily/Winged helix DNA-binding domain"/>
    <property type="match status" value="1"/>
</dbReference>
<dbReference type="Proteomes" id="UP000238312">
    <property type="component" value="Unassembled WGS sequence"/>
</dbReference>
<keyword evidence="5" id="KW-0804">Transcription</keyword>
<sequence>MGVETPQSDAELLQAVRAGNAAAYGELYERHVAAARALARQLVRGAEVEDVVAESFTKILDLVGRGGGPDSGFRTYLLTVVRRTVYDRSRVESRQVTTGEIELYDPGVPFVDPALVGLEKSLIARAFLSLPERWRAVLWHTEVERLKPAGVAPLLGLSANGVAALAYRAREGLRQAYLQLHLGTLPEHECRPMLAKMGAYVRGGLARRDSKAIDEHVDGCEECHGVLLELTDVNRGLRVMVGPLIAGPLFGGYAAALARTSLAGGRAGGVLRALGWLRRAPKGRQAAAAGLTMGVAAAVAAAAVLLPVSGERPVVRSSEAPRVAQPPAKDDPARVRVRVPPPSERPAQVPPPARKDRPGRARLRATIDALGSLVRAQPGILALRLRNYGDAPSAELAAQVDLPPGVTLVPSARRGHSAALAGTGGTVGTVDGWACRPAEGGARCARKALAAGQGTTVFLRVLVADEAPQGPGPAVRIAAGPLRVLAKAETGVRGSGAPARFATDGKVTVRAIGNALLSCPQERAGCLEARRREGAQRDNDLWPMTALDQDDRSDTAASSGAELSVPKGGEVVWAGLYWSATGEQGGPIKLRPPGRKKYLTVRPGQVTVRELPLGPVYQAFADVSELVGDARANGTWWAADAPMKEGVSRHAGWSLVLIVTDPAESYSQAVVLDTAAVVGGGARRLRIPLGGLRPAAAPARVEMVTWEGDADLKGDKVALGSGALTPAGGERALSNVFDGSSNGVAEMTFGVDVDTVGAELGVDPALTIVTDKDVVLFGVAALSVRARS</sequence>
<dbReference type="RefSeq" id="WP_106247594.1">
    <property type="nucleotide sequence ID" value="NZ_PVNG01000018.1"/>
</dbReference>
<dbReference type="InterPro" id="IPR013324">
    <property type="entry name" value="RNA_pol_sigma_r3/r4-like"/>
</dbReference>
<dbReference type="Pfam" id="PF13490">
    <property type="entry name" value="zf-HC2"/>
    <property type="match status" value="1"/>
</dbReference>
<name>A0A2T0MPY3_9ACTN</name>
<dbReference type="Pfam" id="PF04542">
    <property type="entry name" value="Sigma70_r2"/>
    <property type="match status" value="1"/>
</dbReference>
<dbReference type="PANTHER" id="PTHR43133">
    <property type="entry name" value="RNA POLYMERASE ECF-TYPE SIGMA FACTO"/>
    <property type="match status" value="1"/>
</dbReference>
<evidence type="ECO:0000256" key="1">
    <source>
        <dbReference type="ARBA" id="ARBA00010641"/>
    </source>
</evidence>